<dbReference type="InterPro" id="IPR023346">
    <property type="entry name" value="Lysozyme-like_dom_sf"/>
</dbReference>
<evidence type="ECO:0000256" key="6">
    <source>
        <dbReference type="SAM" id="MobiDB-lite"/>
    </source>
</evidence>
<evidence type="ECO:0000256" key="2">
    <source>
        <dbReference type="ARBA" id="ARBA00006406"/>
    </source>
</evidence>
<dbReference type="AlphaFoldDB" id="A0A3E0IPX0"/>
<name>A0A3E0IPX0_9STAP</name>
<dbReference type="RefSeq" id="WP_116094290.1">
    <property type="nucleotide sequence ID" value="NZ_QKXN01000025.1"/>
</dbReference>
<evidence type="ECO:0000259" key="8">
    <source>
        <dbReference type="Pfam" id="PF01464"/>
    </source>
</evidence>
<dbReference type="Gene3D" id="1.10.530.10">
    <property type="match status" value="1"/>
</dbReference>
<dbReference type="EMBL" id="QKXQ01000283">
    <property type="protein sequence ID" value="REH95769.1"/>
    <property type="molecule type" value="Genomic_DNA"/>
</dbReference>
<dbReference type="InterPro" id="IPR008258">
    <property type="entry name" value="Transglycosylase_SLT_dom_1"/>
</dbReference>
<accession>A0A3E0IPX0</accession>
<feature type="compositionally biased region" description="Polar residues" evidence="6">
    <location>
        <begin position="108"/>
        <end position="120"/>
    </location>
</feature>
<evidence type="ECO:0000256" key="4">
    <source>
        <dbReference type="ARBA" id="ARBA00023295"/>
    </source>
</evidence>
<feature type="compositionally biased region" description="Polar residues" evidence="6">
    <location>
        <begin position="145"/>
        <end position="157"/>
    </location>
</feature>
<evidence type="ECO:0000256" key="5">
    <source>
        <dbReference type="ARBA" id="ARBA00032268"/>
    </source>
</evidence>
<feature type="region of interest" description="Disordered" evidence="6">
    <location>
        <begin position="108"/>
        <end position="162"/>
    </location>
</feature>
<feature type="signal peptide" evidence="7">
    <location>
        <begin position="1"/>
        <end position="28"/>
    </location>
</feature>
<feature type="compositionally biased region" description="Low complexity" evidence="6">
    <location>
        <begin position="121"/>
        <end position="144"/>
    </location>
</feature>
<evidence type="ECO:0000313" key="10">
    <source>
        <dbReference type="Proteomes" id="UP000256562"/>
    </source>
</evidence>
<keyword evidence="7" id="KW-0732">Signal</keyword>
<comment type="caution">
    <text evidence="9">The sequence shown here is derived from an EMBL/GenBank/DDBJ whole genome shotgun (WGS) entry which is preliminary data.</text>
</comment>
<keyword evidence="4" id="KW-0378">Hydrolase</keyword>
<feature type="chain" id="PRO_5017637873" description="Probable transglycosylase IsaA" evidence="7">
    <location>
        <begin position="29"/>
        <end position="234"/>
    </location>
</feature>
<dbReference type="Pfam" id="PF01464">
    <property type="entry name" value="SLT"/>
    <property type="match status" value="1"/>
</dbReference>
<sequence>MKKTLFASTLALTLGFTGIATHATDANAAEENIDKAELAELASSNDPSLNQHPIHEGAYDYTFTLDGVSYHFWSNGTQFGWSYNGYGNVTDTVAQPSQFDIQDVNTQATQSNGSNTASTVQQSNNQAPAATSAPQTTQTSTASAGSITLGNGNTAGSVGSRAAQEMAARTGVSASTWEAIIARESNGQLGARNASGASGLFQTMPGWGPTGSYSQQLDAATKAYKAQGLSAWGM</sequence>
<feature type="domain" description="Transglycosylase SLT" evidence="8">
    <location>
        <begin position="163"/>
        <end position="205"/>
    </location>
</feature>
<protein>
    <recommendedName>
        <fullName evidence="3">Probable transglycosylase IsaA</fullName>
    </recommendedName>
    <alternativeName>
        <fullName evidence="5">Immunodominant staphylococcal antigen A</fullName>
    </alternativeName>
</protein>
<comment type="function">
    <text evidence="1">Is able to cleave peptidoglycan.</text>
</comment>
<evidence type="ECO:0000256" key="1">
    <source>
        <dbReference type="ARBA" id="ARBA00003270"/>
    </source>
</evidence>
<evidence type="ECO:0000313" key="9">
    <source>
        <dbReference type="EMBL" id="REH95769.1"/>
    </source>
</evidence>
<reference evidence="9 10" key="1">
    <citation type="journal article" date="2018" name="Vet. Microbiol.">
        <title>Characterisation of Staphylococcus felis isolated from cats using whole genome sequencing.</title>
        <authorList>
            <person name="Worthing K."/>
            <person name="Pang S."/>
            <person name="Trott D.J."/>
            <person name="Abraham S."/>
            <person name="Coombs G.W."/>
            <person name="Jordan D."/>
            <person name="McIntyre L."/>
            <person name="Davies M.R."/>
            <person name="Norris J."/>
        </authorList>
    </citation>
    <scope>NUCLEOTIDE SEQUENCE [LARGE SCALE GENOMIC DNA]</scope>
    <source>
        <strain evidence="9 10">F9</strain>
    </source>
</reference>
<evidence type="ECO:0000256" key="3">
    <source>
        <dbReference type="ARBA" id="ARBA00014134"/>
    </source>
</evidence>
<organism evidence="9 10">
    <name type="scientific">Staphylococcus felis</name>
    <dbReference type="NCBI Taxonomy" id="46127"/>
    <lineage>
        <taxon>Bacteria</taxon>
        <taxon>Bacillati</taxon>
        <taxon>Bacillota</taxon>
        <taxon>Bacilli</taxon>
        <taxon>Bacillales</taxon>
        <taxon>Staphylococcaceae</taxon>
        <taxon>Staphylococcus</taxon>
    </lineage>
</organism>
<dbReference type="OrthoDB" id="2241791at2"/>
<comment type="similarity">
    <text evidence="2">Belongs to the transglycosylase family. IsaA subfamily.</text>
</comment>
<evidence type="ECO:0000256" key="7">
    <source>
        <dbReference type="SAM" id="SignalP"/>
    </source>
</evidence>
<dbReference type="Proteomes" id="UP000256562">
    <property type="component" value="Unassembled WGS sequence"/>
</dbReference>
<gene>
    <name evidence="9" type="ORF">DOS83_06070</name>
</gene>
<dbReference type="SUPFAM" id="SSF53955">
    <property type="entry name" value="Lysozyme-like"/>
    <property type="match status" value="1"/>
</dbReference>
<keyword evidence="4" id="KW-0326">Glycosidase</keyword>
<dbReference type="GO" id="GO:0016798">
    <property type="term" value="F:hydrolase activity, acting on glycosyl bonds"/>
    <property type="evidence" value="ECO:0007669"/>
    <property type="project" value="UniProtKB-KW"/>
</dbReference>
<proteinExistence type="inferred from homology"/>